<protein>
    <submittedName>
        <fullName evidence="2">Protein amnionless</fullName>
    </submittedName>
</protein>
<name>A0A1I7WAS5_HETBA</name>
<proteinExistence type="predicted"/>
<keyword evidence="1" id="KW-1185">Reference proteome</keyword>
<evidence type="ECO:0000313" key="2">
    <source>
        <dbReference type="WBParaSite" id="Hba_01788"/>
    </source>
</evidence>
<dbReference type="AlphaFoldDB" id="A0A1I7WAS5"/>
<dbReference type="Pfam" id="PF14828">
    <property type="entry name" value="Amnionless"/>
    <property type="match status" value="1"/>
</dbReference>
<evidence type="ECO:0000313" key="1">
    <source>
        <dbReference type="Proteomes" id="UP000095283"/>
    </source>
</evidence>
<organism evidence="1 2">
    <name type="scientific">Heterorhabditis bacteriophora</name>
    <name type="common">Entomopathogenic nematode worm</name>
    <dbReference type="NCBI Taxonomy" id="37862"/>
    <lineage>
        <taxon>Eukaryota</taxon>
        <taxon>Metazoa</taxon>
        <taxon>Ecdysozoa</taxon>
        <taxon>Nematoda</taxon>
        <taxon>Chromadorea</taxon>
        <taxon>Rhabditida</taxon>
        <taxon>Rhabditina</taxon>
        <taxon>Rhabditomorpha</taxon>
        <taxon>Strongyloidea</taxon>
        <taxon>Heterorhabditidae</taxon>
        <taxon>Heterorhabditis</taxon>
    </lineage>
</organism>
<dbReference type="InterPro" id="IPR026112">
    <property type="entry name" value="AMN"/>
</dbReference>
<dbReference type="Proteomes" id="UP000095283">
    <property type="component" value="Unplaced"/>
</dbReference>
<reference evidence="2" key="1">
    <citation type="submission" date="2016-11" db="UniProtKB">
        <authorList>
            <consortium name="WormBaseParasite"/>
        </authorList>
    </citation>
    <scope>IDENTIFICATION</scope>
</reference>
<dbReference type="WBParaSite" id="Hba_01788">
    <property type="protein sequence ID" value="Hba_01788"/>
    <property type="gene ID" value="Hba_01788"/>
</dbReference>
<accession>A0A1I7WAS5</accession>
<sequence>MPATAGPDQRAHPQLDLETYLGEEMTTASFTHFVKTMEGQYQVSLGHALAHESVVDGVSRMLPIKDPIIIKRTEQNERAKEYGVFNPNIKNETLSLICTYVRCRPVAASCINTLKPTGHCCDICGGIINFSGIKTKIKNIRDLVSNVIIHNGMTAHIAYSVERIDDNEAVPRYQIALFPQKEYGDQMFKAIIALIDQEMSKQGNNLNYFSVETKYSRKDHSCRTC</sequence>